<dbReference type="AlphaFoldDB" id="A0A6H5GR75"/>
<accession>A0A6H5GR75</accession>
<feature type="compositionally biased region" description="Basic and acidic residues" evidence="1">
    <location>
        <begin position="55"/>
        <end position="64"/>
    </location>
</feature>
<sequence>MSCCRSFPAMRTNATIVASQRHGPRPPRRGGDRRRAAALRRRRGRRVIQSSGTKEGSRLLDKARRQGRPTARRTPLSPKYFEF</sequence>
<keyword evidence="3" id="KW-1185">Reference proteome</keyword>
<reference evidence="2 3" key="1">
    <citation type="submission" date="2020-02" db="EMBL/GenBank/DDBJ databases">
        <authorList>
            <person name="Ferguson B K."/>
        </authorList>
    </citation>
    <scope>NUCLEOTIDE SEQUENCE [LARGE SCALE GENOMIC DNA]</scope>
</reference>
<feature type="region of interest" description="Disordered" evidence="1">
    <location>
        <begin position="14"/>
        <end position="83"/>
    </location>
</feature>
<dbReference type="EMBL" id="CADCXU010015697">
    <property type="protein sequence ID" value="CAB0004991.1"/>
    <property type="molecule type" value="Genomic_DNA"/>
</dbReference>
<evidence type="ECO:0000313" key="3">
    <source>
        <dbReference type="Proteomes" id="UP000479000"/>
    </source>
</evidence>
<protein>
    <submittedName>
        <fullName evidence="2">Uncharacterized protein</fullName>
    </submittedName>
</protein>
<evidence type="ECO:0000256" key="1">
    <source>
        <dbReference type="SAM" id="MobiDB-lite"/>
    </source>
</evidence>
<feature type="compositionally biased region" description="Basic residues" evidence="1">
    <location>
        <begin position="36"/>
        <end position="46"/>
    </location>
</feature>
<proteinExistence type="predicted"/>
<organism evidence="2 3">
    <name type="scientific">Nesidiocoris tenuis</name>
    <dbReference type="NCBI Taxonomy" id="355587"/>
    <lineage>
        <taxon>Eukaryota</taxon>
        <taxon>Metazoa</taxon>
        <taxon>Ecdysozoa</taxon>
        <taxon>Arthropoda</taxon>
        <taxon>Hexapoda</taxon>
        <taxon>Insecta</taxon>
        <taxon>Pterygota</taxon>
        <taxon>Neoptera</taxon>
        <taxon>Paraneoptera</taxon>
        <taxon>Hemiptera</taxon>
        <taxon>Heteroptera</taxon>
        <taxon>Panheteroptera</taxon>
        <taxon>Cimicomorpha</taxon>
        <taxon>Miridae</taxon>
        <taxon>Dicyphina</taxon>
        <taxon>Nesidiocoris</taxon>
    </lineage>
</organism>
<name>A0A6H5GR75_9HEMI</name>
<gene>
    <name evidence="2" type="ORF">NTEN_LOCUS10468</name>
</gene>
<dbReference type="Proteomes" id="UP000479000">
    <property type="component" value="Unassembled WGS sequence"/>
</dbReference>
<evidence type="ECO:0000313" key="2">
    <source>
        <dbReference type="EMBL" id="CAB0004991.1"/>
    </source>
</evidence>